<dbReference type="NCBIfam" id="TIGR02937">
    <property type="entry name" value="sigma70-ECF"/>
    <property type="match status" value="1"/>
</dbReference>
<dbReference type="GO" id="GO:0006352">
    <property type="term" value="P:DNA-templated transcription initiation"/>
    <property type="evidence" value="ECO:0007669"/>
    <property type="project" value="InterPro"/>
</dbReference>
<dbReference type="InterPro" id="IPR039425">
    <property type="entry name" value="RNA_pol_sigma-70-like"/>
</dbReference>
<dbReference type="Gene3D" id="1.10.10.10">
    <property type="entry name" value="Winged helix-like DNA-binding domain superfamily/Winged helix DNA-binding domain"/>
    <property type="match status" value="1"/>
</dbReference>
<evidence type="ECO:0000256" key="4">
    <source>
        <dbReference type="ARBA" id="ARBA00023163"/>
    </source>
</evidence>
<proteinExistence type="inferred from homology"/>
<comment type="caution">
    <text evidence="7">The sequence shown here is derived from an EMBL/GenBank/DDBJ whole genome shotgun (WGS) entry which is preliminary data.</text>
</comment>
<evidence type="ECO:0000256" key="1">
    <source>
        <dbReference type="ARBA" id="ARBA00010641"/>
    </source>
</evidence>
<dbReference type="InterPro" id="IPR014284">
    <property type="entry name" value="RNA_pol_sigma-70_dom"/>
</dbReference>
<reference evidence="7" key="1">
    <citation type="submission" date="2022-10" db="EMBL/GenBank/DDBJ databases">
        <title>Gaoshiqiia sediminis gen. nov., sp. nov., isolated from coastal sediment.</title>
        <authorList>
            <person name="Yu W.X."/>
            <person name="Mu D.S."/>
            <person name="Du J.Z."/>
            <person name="Liang Y.Q."/>
        </authorList>
    </citation>
    <scope>NUCLEOTIDE SEQUENCE</scope>
    <source>
        <strain evidence="7">A06</strain>
    </source>
</reference>
<keyword evidence="3" id="KW-0731">Sigma factor</keyword>
<dbReference type="InterPro" id="IPR014327">
    <property type="entry name" value="RNA_pol_sigma70_bacteroid"/>
</dbReference>
<dbReference type="Pfam" id="PF08281">
    <property type="entry name" value="Sigma70_r4_2"/>
    <property type="match status" value="1"/>
</dbReference>
<dbReference type="Proteomes" id="UP001163821">
    <property type="component" value="Unassembled WGS sequence"/>
</dbReference>
<feature type="domain" description="RNA polymerase sigma factor 70 region 4 type 2" evidence="6">
    <location>
        <begin position="126"/>
        <end position="175"/>
    </location>
</feature>
<dbReference type="SUPFAM" id="SSF88659">
    <property type="entry name" value="Sigma3 and sigma4 domains of RNA polymerase sigma factors"/>
    <property type="match status" value="1"/>
</dbReference>
<keyword evidence="2" id="KW-0805">Transcription regulation</keyword>
<dbReference type="RefSeq" id="WP_282590646.1">
    <property type="nucleotide sequence ID" value="NZ_JAPAAF010000004.1"/>
</dbReference>
<gene>
    <name evidence="7" type="ORF">N2K84_04805</name>
</gene>
<evidence type="ECO:0000259" key="6">
    <source>
        <dbReference type="Pfam" id="PF08281"/>
    </source>
</evidence>
<organism evidence="7 8">
    <name type="scientific">Gaoshiqia sediminis</name>
    <dbReference type="NCBI Taxonomy" id="2986998"/>
    <lineage>
        <taxon>Bacteria</taxon>
        <taxon>Pseudomonadati</taxon>
        <taxon>Bacteroidota</taxon>
        <taxon>Bacteroidia</taxon>
        <taxon>Marinilabiliales</taxon>
        <taxon>Prolixibacteraceae</taxon>
        <taxon>Gaoshiqia</taxon>
    </lineage>
</organism>
<sequence>MNGTPASENTKQLVKRLKEEDMKAFDILYRQYSERLYSFAFSILKNREDAKEIVQDTFLKLWNKRKEIQPNQSLNAYLFTISHNISIDLIRKRLKDEKYAEYLKTHVTKEGTETENLFHFNELTYKLQEAIQQLPKQRKLIFQMSREEGLSHAEIAKKLNISVKTVENQINLSLKSIRRKLNSGELKSFLFTSLFI</sequence>
<dbReference type="EMBL" id="JAPAAF010000004">
    <property type="protein sequence ID" value="MCW0482041.1"/>
    <property type="molecule type" value="Genomic_DNA"/>
</dbReference>
<dbReference type="InterPro" id="IPR013324">
    <property type="entry name" value="RNA_pol_sigma_r3/r4-like"/>
</dbReference>
<dbReference type="PANTHER" id="PTHR43133:SF46">
    <property type="entry name" value="RNA POLYMERASE SIGMA-70 FACTOR ECF SUBFAMILY"/>
    <property type="match status" value="1"/>
</dbReference>
<evidence type="ECO:0000313" key="8">
    <source>
        <dbReference type="Proteomes" id="UP001163821"/>
    </source>
</evidence>
<keyword evidence="4" id="KW-0804">Transcription</keyword>
<accession>A0AA42C7W0</accession>
<keyword evidence="8" id="KW-1185">Reference proteome</keyword>
<dbReference type="SUPFAM" id="SSF88946">
    <property type="entry name" value="Sigma2 domain of RNA polymerase sigma factors"/>
    <property type="match status" value="1"/>
</dbReference>
<dbReference type="InterPro" id="IPR013249">
    <property type="entry name" value="RNA_pol_sigma70_r4_t2"/>
</dbReference>
<evidence type="ECO:0000259" key="5">
    <source>
        <dbReference type="Pfam" id="PF04542"/>
    </source>
</evidence>
<dbReference type="AlphaFoldDB" id="A0AA42C7W0"/>
<dbReference type="PANTHER" id="PTHR43133">
    <property type="entry name" value="RNA POLYMERASE ECF-TYPE SIGMA FACTO"/>
    <property type="match status" value="1"/>
</dbReference>
<dbReference type="GO" id="GO:0016987">
    <property type="term" value="F:sigma factor activity"/>
    <property type="evidence" value="ECO:0007669"/>
    <property type="project" value="UniProtKB-KW"/>
</dbReference>
<evidence type="ECO:0000256" key="3">
    <source>
        <dbReference type="ARBA" id="ARBA00023082"/>
    </source>
</evidence>
<dbReference type="Pfam" id="PF04542">
    <property type="entry name" value="Sigma70_r2"/>
    <property type="match status" value="1"/>
</dbReference>
<dbReference type="NCBIfam" id="TIGR02985">
    <property type="entry name" value="Sig70_bacteroi1"/>
    <property type="match status" value="1"/>
</dbReference>
<comment type="similarity">
    <text evidence="1">Belongs to the sigma-70 factor family. ECF subfamily.</text>
</comment>
<dbReference type="InterPro" id="IPR036388">
    <property type="entry name" value="WH-like_DNA-bd_sf"/>
</dbReference>
<dbReference type="Gene3D" id="1.10.1740.10">
    <property type="match status" value="1"/>
</dbReference>
<protein>
    <submittedName>
        <fullName evidence="7">RNA polymerase sigma-70 factor</fullName>
    </submittedName>
</protein>
<dbReference type="InterPro" id="IPR007627">
    <property type="entry name" value="RNA_pol_sigma70_r2"/>
</dbReference>
<name>A0AA42C7W0_9BACT</name>
<evidence type="ECO:0000256" key="2">
    <source>
        <dbReference type="ARBA" id="ARBA00023015"/>
    </source>
</evidence>
<dbReference type="InterPro" id="IPR013325">
    <property type="entry name" value="RNA_pol_sigma_r2"/>
</dbReference>
<dbReference type="GO" id="GO:0003677">
    <property type="term" value="F:DNA binding"/>
    <property type="evidence" value="ECO:0007669"/>
    <property type="project" value="InterPro"/>
</dbReference>
<feature type="domain" description="RNA polymerase sigma-70 region 2" evidence="5">
    <location>
        <begin position="28"/>
        <end position="93"/>
    </location>
</feature>
<evidence type="ECO:0000313" key="7">
    <source>
        <dbReference type="EMBL" id="MCW0482041.1"/>
    </source>
</evidence>